<dbReference type="EMBL" id="CM032189">
    <property type="protein sequence ID" value="KAG7087599.1"/>
    <property type="molecule type" value="Genomic_DNA"/>
</dbReference>
<comment type="caution">
    <text evidence="2">The sequence shown here is derived from an EMBL/GenBank/DDBJ whole genome shotgun (WGS) entry which is preliminary data.</text>
</comment>
<dbReference type="RefSeq" id="XP_043004070.1">
    <property type="nucleotide sequence ID" value="XM_043158715.1"/>
</dbReference>
<gene>
    <name evidence="2" type="ORF">E1B28_013552</name>
</gene>
<dbReference type="GeneID" id="66082627"/>
<dbReference type="AlphaFoldDB" id="A0A9P7RPS1"/>
<dbReference type="Proteomes" id="UP001049176">
    <property type="component" value="Chromosome 9"/>
</dbReference>
<evidence type="ECO:0000313" key="2">
    <source>
        <dbReference type="EMBL" id="KAG7087599.1"/>
    </source>
</evidence>
<protein>
    <submittedName>
        <fullName evidence="2">Uncharacterized protein</fullName>
    </submittedName>
</protein>
<sequence length="85" mass="9329">MSSGLIRSDKFESSVLTLGRVLRALICRPFSGILFTHTHAGTHSGLLYERRVRAGISKKSKCPGPTQGPSYEDEEYEVVSPCQST</sequence>
<dbReference type="KEGG" id="more:E1B28_013552"/>
<proteinExistence type="predicted"/>
<reference evidence="2" key="1">
    <citation type="journal article" date="2021" name="Genome Biol. Evol.">
        <title>The assembled and annotated genome of the fairy-ring fungus Marasmius oreades.</title>
        <authorList>
            <person name="Hiltunen M."/>
            <person name="Ament-Velasquez S.L."/>
            <person name="Johannesson H."/>
        </authorList>
    </citation>
    <scope>NUCLEOTIDE SEQUENCE</scope>
    <source>
        <strain evidence="2">03SP1</strain>
    </source>
</reference>
<accession>A0A9P7RPS1</accession>
<evidence type="ECO:0000313" key="3">
    <source>
        <dbReference type="Proteomes" id="UP001049176"/>
    </source>
</evidence>
<name>A0A9P7RPS1_9AGAR</name>
<keyword evidence="3" id="KW-1185">Reference proteome</keyword>
<feature type="region of interest" description="Disordered" evidence="1">
    <location>
        <begin position="58"/>
        <end position="85"/>
    </location>
</feature>
<evidence type="ECO:0000256" key="1">
    <source>
        <dbReference type="SAM" id="MobiDB-lite"/>
    </source>
</evidence>
<organism evidence="2 3">
    <name type="scientific">Marasmius oreades</name>
    <name type="common">fairy-ring Marasmius</name>
    <dbReference type="NCBI Taxonomy" id="181124"/>
    <lineage>
        <taxon>Eukaryota</taxon>
        <taxon>Fungi</taxon>
        <taxon>Dikarya</taxon>
        <taxon>Basidiomycota</taxon>
        <taxon>Agaricomycotina</taxon>
        <taxon>Agaricomycetes</taxon>
        <taxon>Agaricomycetidae</taxon>
        <taxon>Agaricales</taxon>
        <taxon>Marasmiineae</taxon>
        <taxon>Marasmiaceae</taxon>
        <taxon>Marasmius</taxon>
    </lineage>
</organism>